<organism evidence="1 2">
    <name type="scientific">Microbulbifer rhizosphaerae</name>
    <dbReference type="NCBI Taxonomy" id="1562603"/>
    <lineage>
        <taxon>Bacteria</taxon>
        <taxon>Pseudomonadati</taxon>
        <taxon>Pseudomonadota</taxon>
        <taxon>Gammaproteobacteria</taxon>
        <taxon>Cellvibrionales</taxon>
        <taxon>Microbulbiferaceae</taxon>
        <taxon>Microbulbifer</taxon>
    </lineage>
</organism>
<keyword evidence="2" id="KW-1185">Reference proteome</keyword>
<accession>A0A7W4Z8Z7</accession>
<comment type="caution">
    <text evidence="1">The sequence shown here is derived from an EMBL/GenBank/DDBJ whole genome shotgun (WGS) entry which is preliminary data.</text>
</comment>
<proteinExistence type="predicted"/>
<dbReference type="AlphaFoldDB" id="A0A7W4Z8Z7"/>
<protein>
    <submittedName>
        <fullName evidence="1">Uncharacterized protein</fullName>
    </submittedName>
</protein>
<sequence>MPGNFACAAAPQIQRISLGSERRPLLVIDGLSAEPESLVEFAASAPPFRARGGDYYPGVRKPLPQAYAENLCETLDRVLREVFELPPGARAQPLLCALSIATTPPQQLRPIQRLPHFDTSDPNQLAVVHYLCPPQLGGTAFYRHRASGFEFIDSERLHGYAAQLKHQVMASPPAPGYLDGDSALFEQIACIEARFNRALIYRGNQLHSGNIDPHCGLSAAPRTGRLTATSFIRYSVPGTP</sequence>
<dbReference type="InterPro" id="IPR045617">
    <property type="entry name" value="DUF6445"/>
</dbReference>
<evidence type="ECO:0000313" key="1">
    <source>
        <dbReference type="EMBL" id="MBB3061061.1"/>
    </source>
</evidence>
<dbReference type="EMBL" id="JACHWZ010000007">
    <property type="protein sequence ID" value="MBB3061061.1"/>
    <property type="molecule type" value="Genomic_DNA"/>
</dbReference>
<gene>
    <name evidence="1" type="ORF">FHS09_001891</name>
</gene>
<name>A0A7W4Z8Z7_9GAMM</name>
<dbReference type="Proteomes" id="UP000535937">
    <property type="component" value="Unassembled WGS sequence"/>
</dbReference>
<evidence type="ECO:0000313" key="2">
    <source>
        <dbReference type="Proteomes" id="UP000535937"/>
    </source>
</evidence>
<reference evidence="1 2" key="1">
    <citation type="submission" date="2020-08" db="EMBL/GenBank/DDBJ databases">
        <title>Genomic Encyclopedia of Type Strains, Phase III (KMG-III): the genomes of soil and plant-associated and newly described type strains.</title>
        <authorList>
            <person name="Whitman W."/>
        </authorList>
    </citation>
    <scope>NUCLEOTIDE SEQUENCE [LARGE SCALE GENOMIC DNA]</scope>
    <source>
        <strain evidence="1 2">CECT 8799</strain>
    </source>
</reference>
<dbReference type="Pfam" id="PF20043">
    <property type="entry name" value="DUF6445"/>
    <property type="match status" value="1"/>
</dbReference>